<organism evidence="1 2">
    <name type="scientific">Fulvitalea axinellae</name>
    <dbReference type="NCBI Taxonomy" id="1182444"/>
    <lineage>
        <taxon>Bacteria</taxon>
        <taxon>Pseudomonadati</taxon>
        <taxon>Bacteroidota</taxon>
        <taxon>Cytophagia</taxon>
        <taxon>Cytophagales</taxon>
        <taxon>Persicobacteraceae</taxon>
        <taxon>Fulvitalea</taxon>
    </lineage>
</organism>
<keyword evidence="2" id="KW-1185">Reference proteome</keyword>
<protein>
    <submittedName>
        <fullName evidence="1">Uncharacterized protein</fullName>
    </submittedName>
</protein>
<keyword evidence="1" id="KW-0614">Plasmid</keyword>
<name>A0AAU9DAN4_9BACT</name>
<proteinExistence type="predicted"/>
<reference evidence="1 2" key="1">
    <citation type="submission" date="2021-12" db="EMBL/GenBank/DDBJ databases">
        <title>Genome sequencing of bacteria with rrn-lacking chromosome and rrn-plasmid.</title>
        <authorList>
            <person name="Anda M."/>
            <person name="Iwasaki W."/>
        </authorList>
    </citation>
    <scope>NUCLEOTIDE SEQUENCE [LARGE SCALE GENOMIC DNA]</scope>
    <source>
        <strain evidence="1 2">DSM 100852</strain>
        <plasmid evidence="1 2">pFA9</plasmid>
    </source>
</reference>
<dbReference type="AlphaFoldDB" id="A0AAU9DAN4"/>
<dbReference type="Proteomes" id="UP001348817">
    <property type="component" value="Plasmid pFA9"/>
</dbReference>
<evidence type="ECO:0000313" key="2">
    <source>
        <dbReference type="Proteomes" id="UP001348817"/>
    </source>
</evidence>
<dbReference type="EMBL" id="AP025323">
    <property type="protein sequence ID" value="BDD12983.1"/>
    <property type="molecule type" value="Genomic_DNA"/>
</dbReference>
<sequence length="100" mass="11072">MAVTTPNNWGEAVKEVTAMVVHGAVNDIEAVKKLIPAGENIKFYDICDGRGSVGYKGDIIGNTNKSPIIDTTESKNTRRSVYEFGKLYPDKYESKNYIKP</sequence>
<accession>A0AAU9DAN4</accession>
<gene>
    <name evidence="1" type="ORF">FUAX_54150</name>
</gene>
<geneLocation type="plasmid" evidence="1 2">
    <name>pFA9</name>
</geneLocation>
<dbReference type="KEGG" id="fax:FUAX_54150"/>
<evidence type="ECO:0000313" key="1">
    <source>
        <dbReference type="EMBL" id="BDD12983.1"/>
    </source>
</evidence>